<dbReference type="SMART" id="SM00744">
    <property type="entry name" value="RINGv"/>
    <property type="match status" value="1"/>
</dbReference>
<evidence type="ECO:0000256" key="8">
    <source>
        <dbReference type="ARBA" id="ARBA00022723"/>
    </source>
</evidence>
<evidence type="ECO:0000256" key="12">
    <source>
        <dbReference type="ARBA" id="ARBA00023046"/>
    </source>
</evidence>
<dbReference type="InterPro" id="IPR013083">
    <property type="entry name" value="Znf_RING/FYVE/PHD"/>
</dbReference>
<keyword evidence="6" id="KW-0945">Host-virus interaction</keyword>
<organism evidence="17">
    <name type="scientific">Mimiviridae sp. ChoanoV1</name>
    <dbReference type="NCBI Taxonomy" id="2596887"/>
    <lineage>
        <taxon>Viruses</taxon>
        <taxon>Varidnaviria</taxon>
        <taxon>Bamfordvirae</taxon>
        <taxon>Nucleocytoviricota</taxon>
        <taxon>Megaviricetes</taxon>
        <taxon>Imitervirales</taxon>
        <taxon>Schizomimiviridae</taxon>
    </lineage>
</organism>
<evidence type="ECO:0000256" key="2">
    <source>
        <dbReference type="ARBA" id="ARBA00004301"/>
    </source>
</evidence>
<sequence length="140" mass="16387">MTTNECRICYEEVTDNKTYCECKGTMAKVHKECLIKWFDINENMINYKSIVYKECELCKTNIKILISRPKIFLYIQILGLILYLGLFILLLKYSGLRADLDSRLFSAILFIVVGSIFMSIILIILKKYVRCNIKIYTISN</sequence>
<dbReference type="GO" id="GO:0033644">
    <property type="term" value="C:host cell membrane"/>
    <property type="evidence" value="ECO:0007669"/>
    <property type="project" value="UniProtKB-SubCell"/>
</dbReference>
<keyword evidence="11" id="KW-0862">Zinc</keyword>
<evidence type="ECO:0000259" key="16">
    <source>
        <dbReference type="PROSITE" id="PS51292"/>
    </source>
</evidence>
<keyword evidence="6" id="KW-0899">Viral immunoevasion</keyword>
<dbReference type="PROSITE" id="PS51292">
    <property type="entry name" value="ZF_RING_CH"/>
    <property type="match status" value="1"/>
</dbReference>
<dbReference type="EMBL" id="MK250088">
    <property type="protein sequence ID" value="QDY52182.1"/>
    <property type="molecule type" value="Genomic_DNA"/>
</dbReference>
<keyword evidence="6" id="KW-1080">Inhibition of host adaptive immune response by virus</keyword>
<evidence type="ECO:0000256" key="5">
    <source>
        <dbReference type="ARBA" id="ARBA00018161"/>
    </source>
</evidence>
<gene>
    <name evidence="17" type="ORF">4_62</name>
</gene>
<evidence type="ECO:0000256" key="7">
    <source>
        <dbReference type="ARBA" id="ARBA00022625"/>
    </source>
</evidence>
<comment type="function">
    <text evidence="13">E3 ubiquitin-protein ligase which promotes ubiquitination and subsequent degradation of host MHC-I and CD4 molecules, presumably to prevent lysis of infected cells by cytotoxic T-lymphocytes and NK cell. Binds target molecules through transmembrane interaction. The result of this ubiquitination is the enhancement of the endocytosis of the target chain and the delivery to the lysosome, where it is proteolytically destroyed.</text>
</comment>
<evidence type="ECO:0000256" key="1">
    <source>
        <dbReference type="ARBA" id="ARBA00004280"/>
    </source>
</evidence>
<evidence type="ECO:0000256" key="13">
    <source>
        <dbReference type="ARBA" id="ARBA00025257"/>
    </source>
</evidence>
<dbReference type="SUPFAM" id="SSF57850">
    <property type="entry name" value="RING/U-box"/>
    <property type="match status" value="1"/>
</dbReference>
<evidence type="ECO:0000256" key="9">
    <source>
        <dbReference type="ARBA" id="ARBA00022771"/>
    </source>
</evidence>
<name>A0A5B8IIM5_9VIRU</name>
<proteinExistence type="inferred from homology"/>
<keyword evidence="7" id="KW-1115">Inhibition of host MHC class I molecule presentation by virus</keyword>
<protein>
    <recommendedName>
        <fullName evidence="5">E3 ubiquitin-protein ligase LAP</fullName>
    </recommendedName>
    <alternativeName>
        <fullName evidence="14">Leukemia associated protein</fullName>
    </alternativeName>
</protein>
<dbReference type="GO" id="GO:0044177">
    <property type="term" value="C:host cell Golgi apparatus"/>
    <property type="evidence" value="ECO:0007669"/>
    <property type="project" value="UniProtKB-SubCell"/>
</dbReference>
<reference evidence="17" key="1">
    <citation type="submission" date="2018-11" db="EMBL/GenBank/DDBJ databases">
        <title>A distinct lineage of giant viruses engineers rhodopsin photosystems in predatory marine eukaryotes.</title>
        <authorList>
            <person name="Needham D.M."/>
            <person name="Yoshizawa S."/>
            <person name="Hosaka T."/>
            <person name="Poirier C."/>
            <person name="Choi C.-J."/>
            <person name="Hehenberger E."/>
            <person name="Irwin N.A.T."/>
            <person name="Wilken S."/>
            <person name="Yung C.-M."/>
            <person name="Bachy C."/>
            <person name="Kurihara R."/>
            <person name="Nakajima Y."/>
            <person name="Kojima K."/>
            <person name="Kimura-Someya T."/>
            <person name="Leonard G."/>
            <person name="Malmstrom R.R."/>
            <person name="Mende D."/>
            <person name="Olson D.K."/>
            <person name="Sudo Y."/>
            <person name="Sudek S."/>
            <person name="Richards T.A."/>
            <person name="DeLong E.F."/>
            <person name="Keeling P.J."/>
            <person name="Santoro A.E."/>
            <person name="Shirouzu M."/>
            <person name="Iwasaki W."/>
            <person name="Worden A.Z."/>
        </authorList>
    </citation>
    <scope>NUCLEOTIDE SEQUENCE</scope>
</reference>
<dbReference type="GO" id="GO:0046776">
    <property type="term" value="P:symbiont-mediated suppression of host antigen processing and presentation of peptide antigen via MHC class I"/>
    <property type="evidence" value="ECO:0007669"/>
    <property type="project" value="UniProtKB-KW"/>
</dbReference>
<keyword evidence="15" id="KW-1133">Transmembrane helix</keyword>
<comment type="similarity">
    <text evidence="4">Belongs to the poxviridae LAP protein family.</text>
</comment>
<keyword evidence="10" id="KW-1040">Host Golgi apparatus</keyword>
<evidence type="ECO:0000256" key="6">
    <source>
        <dbReference type="ARBA" id="ARBA00022560"/>
    </source>
</evidence>
<keyword evidence="15" id="KW-0812">Transmembrane</keyword>
<comment type="subcellular location">
    <subcellularLocation>
        <location evidence="3">Host Golgi apparatus</location>
        <location evidence="3">Host trans-Golgi network membrane</location>
    </subcellularLocation>
    <subcellularLocation>
        <location evidence="1">Host early endosome membrane</location>
    </subcellularLocation>
    <subcellularLocation>
        <location evidence="2">Host membrane</location>
        <topology evidence="2">Multi-pass membrane protein</topology>
    </subcellularLocation>
</comment>
<keyword evidence="8" id="KW-0479">Metal-binding</keyword>
<dbReference type="InterPro" id="IPR011016">
    <property type="entry name" value="Znf_RING-CH"/>
</dbReference>
<accession>A0A5B8IIM5</accession>
<keyword evidence="12" id="KW-1039">Host endosome</keyword>
<keyword evidence="15" id="KW-0472">Membrane</keyword>
<evidence type="ECO:0000256" key="11">
    <source>
        <dbReference type="ARBA" id="ARBA00022833"/>
    </source>
</evidence>
<keyword evidence="9" id="KW-0863">Zinc-finger</keyword>
<feature type="transmembrane region" description="Helical" evidence="15">
    <location>
        <begin position="71"/>
        <end position="91"/>
    </location>
</feature>
<evidence type="ECO:0000256" key="15">
    <source>
        <dbReference type="SAM" id="Phobius"/>
    </source>
</evidence>
<dbReference type="GO" id="GO:0008270">
    <property type="term" value="F:zinc ion binding"/>
    <property type="evidence" value="ECO:0007669"/>
    <property type="project" value="UniProtKB-KW"/>
</dbReference>
<feature type="transmembrane region" description="Helical" evidence="15">
    <location>
        <begin position="103"/>
        <end position="125"/>
    </location>
</feature>
<evidence type="ECO:0000256" key="4">
    <source>
        <dbReference type="ARBA" id="ARBA00006560"/>
    </source>
</evidence>
<dbReference type="CDD" id="cd16495">
    <property type="entry name" value="RING_CH-C4HC3_MARCH"/>
    <property type="match status" value="1"/>
</dbReference>
<evidence type="ECO:0000313" key="17">
    <source>
        <dbReference type="EMBL" id="QDY52182.1"/>
    </source>
</evidence>
<evidence type="ECO:0000256" key="14">
    <source>
        <dbReference type="ARBA" id="ARBA00031582"/>
    </source>
</evidence>
<dbReference type="Pfam" id="PF12906">
    <property type="entry name" value="RINGv"/>
    <property type="match status" value="1"/>
</dbReference>
<dbReference type="Gene3D" id="3.30.40.10">
    <property type="entry name" value="Zinc/RING finger domain, C3HC4 (zinc finger)"/>
    <property type="match status" value="1"/>
</dbReference>
<evidence type="ECO:0000256" key="3">
    <source>
        <dbReference type="ARBA" id="ARBA00004359"/>
    </source>
</evidence>
<feature type="domain" description="RING-CH-type" evidence="16">
    <location>
        <begin position="1"/>
        <end position="65"/>
    </location>
</feature>
<evidence type="ECO:0000256" key="10">
    <source>
        <dbReference type="ARBA" id="ARBA00022812"/>
    </source>
</evidence>